<gene>
    <name evidence="6" type="ORF">QJS35_28850</name>
</gene>
<evidence type="ECO:0000313" key="7">
    <source>
        <dbReference type="Proteomes" id="UP001493487"/>
    </source>
</evidence>
<evidence type="ECO:0000256" key="1">
    <source>
        <dbReference type="ARBA" id="ARBA00022603"/>
    </source>
</evidence>
<name>A0ABV1L280_9BACL</name>
<keyword evidence="2 6" id="KW-0808">Transferase</keyword>
<dbReference type="Proteomes" id="UP001493487">
    <property type="component" value="Unassembled WGS sequence"/>
</dbReference>
<dbReference type="InterPro" id="IPR029063">
    <property type="entry name" value="SAM-dependent_MTases_sf"/>
</dbReference>
<organism evidence="6 7">
    <name type="scientific">Cohnella silvisoli</name>
    <dbReference type="NCBI Taxonomy" id="2873699"/>
    <lineage>
        <taxon>Bacteria</taxon>
        <taxon>Bacillati</taxon>
        <taxon>Bacillota</taxon>
        <taxon>Bacilli</taxon>
        <taxon>Bacillales</taxon>
        <taxon>Paenibacillaceae</taxon>
        <taxon>Cohnella</taxon>
    </lineage>
</organism>
<dbReference type="Gene3D" id="3.40.50.150">
    <property type="entry name" value="Vaccinia Virus protein VP39"/>
    <property type="match status" value="1"/>
</dbReference>
<dbReference type="InterPro" id="IPR002941">
    <property type="entry name" value="DNA_methylase_N4/N6"/>
</dbReference>
<evidence type="ECO:0000259" key="5">
    <source>
        <dbReference type="Pfam" id="PF01555"/>
    </source>
</evidence>
<dbReference type="EC" id="2.1.1.-" evidence="4"/>
<dbReference type="GO" id="GO:0032259">
    <property type="term" value="P:methylation"/>
    <property type="evidence" value="ECO:0007669"/>
    <property type="project" value="UniProtKB-KW"/>
</dbReference>
<dbReference type="EMBL" id="JASKHM010000021">
    <property type="protein sequence ID" value="MEQ4486387.1"/>
    <property type="molecule type" value="Genomic_DNA"/>
</dbReference>
<feature type="domain" description="DNA methylase N-4/N-6" evidence="5">
    <location>
        <begin position="3"/>
        <end position="171"/>
    </location>
</feature>
<keyword evidence="1 6" id="KW-0489">Methyltransferase</keyword>
<keyword evidence="7" id="KW-1185">Reference proteome</keyword>
<proteinExistence type="inferred from homology"/>
<accession>A0ABV1L280</accession>
<comment type="similarity">
    <text evidence="4">Belongs to the N(4)/N(6)-methyltransferase family.</text>
</comment>
<evidence type="ECO:0000256" key="3">
    <source>
        <dbReference type="ARBA" id="ARBA00022747"/>
    </source>
</evidence>
<evidence type="ECO:0000313" key="6">
    <source>
        <dbReference type="EMBL" id="MEQ4486387.1"/>
    </source>
</evidence>
<reference evidence="6 7" key="1">
    <citation type="journal article" date="2023" name="Genome Announc.">
        <title>Pan-Genome Analyses of the Genus Cohnella and Proposal of the Novel Species Cohnella silvisoli sp. nov., Isolated from Forest Soil.</title>
        <authorList>
            <person name="Wang C."/>
            <person name="Mao L."/>
            <person name="Bao G."/>
            <person name="Zhu H."/>
        </authorList>
    </citation>
    <scope>NUCLEOTIDE SEQUENCE [LARGE SCALE GENOMIC DNA]</scope>
    <source>
        <strain evidence="6 7">NL03-T5-1</strain>
    </source>
</reference>
<evidence type="ECO:0000256" key="2">
    <source>
        <dbReference type="ARBA" id="ARBA00022679"/>
    </source>
</evidence>
<comment type="caution">
    <text evidence="6">The sequence shown here is derived from an EMBL/GenBank/DDBJ whole genome shotgun (WGS) entry which is preliminary data.</text>
</comment>
<dbReference type="InterPro" id="IPR001091">
    <property type="entry name" value="RM_Methyltransferase"/>
</dbReference>
<evidence type="ECO:0000256" key="4">
    <source>
        <dbReference type="RuleBase" id="RU362026"/>
    </source>
</evidence>
<dbReference type="Pfam" id="PF01555">
    <property type="entry name" value="N6_N4_Mtase"/>
    <property type="match status" value="1"/>
</dbReference>
<keyword evidence="3" id="KW-0680">Restriction system</keyword>
<protein>
    <recommendedName>
        <fullName evidence="4">Methyltransferase</fullName>
        <ecNumber evidence="4">2.1.1.-</ecNumber>
    </recommendedName>
</protein>
<dbReference type="PRINTS" id="PR00508">
    <property type="entry name" value="S21N4MTFRASE"/>
</dbReference>
<sequence length="185" mass="22155">MANDQLSQRDYQRFTFQWLYQAYRILKPGRHIYVFIDWRMYPFMVLWMRRVGFIVKNCVVWDKVRMGMGWQYRYQHEFIIFAVKGDRKVRKVRSRSTPDIIRYPRIPGNKTVHPTEKPVIMMEDIIRNSSLLGEHVVDFFVGSGPVAEAAKVHGREFTGFEVDPIYFEQANRRYRGSIYEQGDSE</sequence>
<dbReference type="GO" id="GO:0008168">
    <property type="term" value="F:methyltransferase activity"/>
    <property type="evidence" value="ECO:0007669"/>
    <property type="project" value="UniProtKB-KW"/>
</dbReference>
<dbReference type="SUPFAM" id="SSF53335">
    <property type="entry name" value="S-adenosyl-L-methionine-dependent methyltransferases"/>
    <property type="match status" value="1"/>
</dbReference>